<dbReference type="RefSeq" id="XP_009216728.1">
    <property type="nucleotide sequence ID" value="XM_009218464.1"/>
</dbReference>
<accession>J3NHH6</accession>
<dbReference type="Proteomes" id="UP000006039">
    <property type="component" value="Unassembled WGS sequence"/>
</dbReference>
<dbReference type="EMBL" id="GL385395">
    <property type="protein sequence ID" value="EJT80719.1"/>
    <property type="molecule type" value="Genomic_DNA"/>
</dbReference>
<feature type="compositionally biased region" description="Polar residues" evidence="1">
    <location>
        <begin position="366"/>
        <end position="379"/>
    </location>
</feature>
<evidence type="ECO:0000256" key="1">
    <source>
        <dbReference type="SAM" id="MobiDB-lite"/>
    </source>
</evidence>
<feature type="region of interest" description="Disordered" evidence="1">
    <location>
        <begin position="366"/>
        <end position="417"/>
    </location>
</feature>
<keyword evidence="4" id="KW-1185">Reference proteome</keyword>
<feature type="compositionally biased region" description="Gly residues" evidence="1">
    <location>
        <begin position="389"/>
        <end position="400"/>
    </location>
</feature>
<dbReference type="GeneID" id="20341171"/>
<protein>
    <submittedName>
        <fullName evidence="2 3">Uncharacterized protein</fullName>
    </submittedName>
</protein>
<dbReference type="EnsemblFungi" id="EJT80719">
    <property type="protein sequence ID" value="EJT80719"/>
    <property type="gene ID" value="GGTG_00713"/>
</dbReference>
<organism evidence="2">
    <name type="scientific">Gaeumannomyces tritici (strain R3-111a-1)</name>
    <name type="common">Wheat and barley take-all root rot fungus</name>
    <name type="synonym">Gaeumannomyces graminis var. tritici</name>
    <dbReference type="NCBI Taxonomy" id="644352"/>
    <lineage>
        <taxon>Eukaryota</taxon>
        <taxon>Fungi</taxon>
        <taxon>Dikarya</taxon>
        <taxon>Ascomycota</taxon>
        <taxon>Pezizomycotina</taxon>
        <taxon>Sordariomycetes</taxon>
        <taxon>Sordariomycetidae</taxon>
        <taxon>Magnaporthales</taxon>
        <taxon>Magnaporthaceae</taxon>
        <taxon>Gaeumannomyces</taxon>
    </lineage>
</organism>
<dbReference type="HOGENOM" id="CLU_658956_0_0_1"/>
<sequence>MALSVPCQFRVGIEIACLLRLAFGTFAIRLLRHRSQRGVPSGSDSPLPTGVSIGGAQQPRLIRRDGAGWSHGSLPLGSSGPPSPLSLSLSLPPPAAWMGLIVAVTREASEGGDIVEARPCNTTLPCSSSPGGGLVCLHLPTAHTLPDSGIKCDGKSDALWQSSASTTLHTTFGQSARDTGRPPPPILLGVTKNHEMSTSAREESGAVTDADAPAYTTQPAPSPCRRQPPLEPAPALALLDELTSPRAWDDERQAHYDPSGQRHPYRIVSLVGATASPENCRPKSAPSPTMTQQNAGNWSGYYSHEVPNHEHLQASNGDLVTAQDCDNPDCSMRTIYQGQYYCGTCENRRVVWVPCGCPPDPSVQTIASSFQGSAPGGSSQDRRNDNGSNGDGGGGGGGGKGKGKVRRQGGSHRVGST</sequence>
<reference evidence="4" key="1">
    <citation type="submission" date="2010-07" db="EMBL/GenBank/DDBJ databases">
        <title>The genome sequence of Gaeumannomyces graminis var. tritici strain R3-111a-1.</title>
        <authorList>
            <consortium name="The Broad Institute Genome Sequencing Platform"/>
            <person name="Ma L.-J."/>
            <person name="Dead R."/>
            <person name="Young S."/>
            <person name="Zeng Q."/>
            <person name="Koehrsen M."/>
            <person name="Alvarado L."/>
            <person name="Berlin A."/>
            <person name="Chapman S.B."/>
            <person name="Chen Z."/>
            <person name="Freedman E."/>
            <person name="Gellesch M."/>
            <person name="Goldberg J."/>
            <person name="Griggs A."/>
            <person name="Gujja S."/>
            <person name="Heilman E.R."/>
            <person name="Heiman D."/>
            <person name="Hepburn T."/>
            <person name="Howarth C."/>
            <person name="Jen D."/>
            <person name="Larson L."/>
            <person name="Mehta T."/>
            <person name="Neiman D."/>
            <person name="Pearson M."/>
            <person name="Roberts A."/>
            <person name="Saif S."/>
            <person name="Shea T."/>
            <person name="Shenoy N."/>
            <person name="Sisk P."/>
            <person name="Stolte C."/>
            <person name="Sykes S."/>
            <person name="Walk T."/>
            <person name="White J."/>
            <person name="Yandava C."/>
            <person name="Haas B."/>
            <person name="Nusbaum C."/>
            <person name="Birren B."/>
        </authorList>
    </citation>
    <scope>NUCLEOTIDE SEQUENCE [LARGE SCALE GENOMIC DNA]</scope>
    <source>
        <strain evidence="4">R3-111a-1</strain>
    </source>
</reference>
<reference evidence="2" key="2">
    <citation type="submission" date="2010-07" db="EMBL/GenBank/DDBJ databases">
        <authorList>
            <consortium name="The Broad Institute Genome Sequencing Platform"/>
            <consortium name="Broad Institute Genome Sequencing Center for Infectious Disease"/>
            <person name="Ma L.-J."/>
            <person name="Dead R."/>
            <person name="Young S."/>
            <person name="Zeng Q."/>
            <person name="Koehrsen M."/>
            <person name="Alvarado L."/>
            <person name="Berlin A."/>
            <person name="Chapman S.B."/>
            <person name="Chen Z."/>
            <person name="Freedman E."/>
            <person name="Gellesch M."/>
            <person name="Goldberg J."/>
            <person name="Griggs A."/>
            <person name="Gujja S."/>
            <person name="Heilman E.R."/>
            <person name="Heiman D."/>
            <person name="Hepburn T."/>
            <person name="Howarth C."/>
            <person name="Jen D."/>
            <person name="Larson L."/>
            <person name="Mehta T."/>
            <person name="Neiman D."/>
            <person name="Pearson M."/>
            <person name="Roberts A."/>
            <person name="Saif S."/>
            <person name="Shea T."/>
            <person name="Shenoy N."/>
            <person name="Sisk P."/>
            <person name="Stolte C."/>
            <person name="Sykes S."/>
            <person name="Walk T."/>
            <person name="White J."/>
            <person name="Yandava C."/>
            <person name="Haas B."/>
            <person name="Nusbaum C."/>
            <person name="Birren B."/>
        </authorList>
    </citation>
    <scope>NUCLEOTIDE SEQUENCE</scope>
    <source>
        <strain evidence="2">R3-111a-1</strain>
    </source>
</reference>
<reference evidence="3" key="5">
    <citation type="submission" date="2018-04" db="UniProtKB">
        <authorList>
            <consortium name="EnsemblFungi"/>
        </authorList>
    </citation>
    <scope>IDENTIFICATION</scope>
    <source>
        <strain evidence="3">R3-111a-1</strain>
    </source>
</reference>
<dbReference type="AlphaFoldDB" id="J3NHH6"/>
<evidence type="ECO:0000313" key="3">
    <source>
        <dbReference type="EnsemblFungi" id="EJT80719"/>
    </source>
</evidence>
<evidence type="ECO:0000313" key="2">
    <source>
        <dbReference type="EMBL" id="EJT80719.1"/>
    </source>
</evidence>
<reference evidence="2" key="3">
    <citation type="submission" date="2010-09" db="EMBL/GenBank/DDBJ databases">
        <title>Annotation of Gaeumannomyces graminis var. tritici R3-111a-1.</title>
        <authorList>
            <consortium name="The Broad Institute Genome Sequencing Platform"/>
            <person name="Ma L.-J."/>
            <person name="Dead R."/>
            <person name="Young S.K."/>
            <person name="Zeng Q."/>
            <person name="Gargeya S."/>
            <person name="Fitzgerald M."/>
            <person name="Haas B."/>
            <person name="Abouelleil A."/>
            <person name="Alvarado L."/>
            <person name="Arachchi H.M."/>
            <person name="Berlin A."/>
            <person name="Brown A."/>
            <person name="Chapman S.B."/>
            <person name="Chen Z."/>
            <person name="Dunbar C."/>
            <person name="Freedman E."/>
            <person name="Gearin G."/>
            <person name="Gellesch M."/>
            <person name="Goldberg J."/>
            <person name="Griggs A."/>
            <person name="Gujja S."/>
            <person name="Heiman D."/>
            <person name="Howarth C."/>
            <person name="Larson L."/>
            <person name="Lui A."/>
            <person name="MacDonald P.J.P."/>
            <person name="Mehta T."/>
            <person name="Montmayeur A."/>
            <person name="Murphy C."/>
            <person name="Neiman D."/>
            <person name="Pearson M."/>
            <person name="Priest M."/>
            <person name="Roberts A."/>
            <person name="Saif S."/>
            <person name="Shea T."/>
            <person name="Shenoy N."/>
            <person name="Sisk P."/>
            <person name="Stolte C."/>
            <person name="Sykes S."/>
            <person name="Yandava C."/>
            <person name="Wortman J."/>
            <person name="Nusbaum C."/>
            <person name="Birren B."/>
        </authorList>
    </citation>
    <scope>NUCLEOTIDE SEQUENCE</scope>
    <source>
        <strain evidence="2">R3-111a-1</strain>
    </source>
</reference>
<dbReference type="VEuPathDB" id="FungiDB:GGTG_00713"/>
<proteinExistence type="predicted"/>
<reference evidence="3" key="4">
    <citation type="journal article" date="2015" name="G3 (Bethesda)">
        <title>Genome sequences of three phytopathogenic species of the Magnaporthaceae family of fungi.</title>
        <authorList>
            <person name="Okagaki L.H."/>
            <person name="Nunes C.C."/>
            <person name="Sailsbery J."/>
            <person name="Clay B."/>
            <person name="Brown D."/>
            <person name="John T."/>
            <person name="Oh Y."/>
            <person name="Young N."/>
            <person name="Fitzgerald M."/>
            <person name="Haas B.J."/>
            <person name="Zeng Q."/>
            <person name="Young S."/>
            <person name="Adiconis X."/>
            <person name="Fan L."/>
            <person name="Levin J.Z."/>
            <person name="Mitchell T.K."/>
            <person name="Okubara P.A."/>
            <person name="Farman M.L."/>
            <person name="Kohn L.M."/>
            <person name="Birren B."/>
            <person name="Ma L.-J."/>
            <person name="Dean R.A."/>
        </authorList>
    </citation>
    <scope>NUCLEOTIDE SEQUENCE</scope>
    <source>
        <strain evidence="3">R3-111a-1</strain>
    </source>
</reference>
<name>J3NHH6_GAET3</name>
<feature type="compositionally biased region" description="Basic residues" evidence="1">
    <location>
        <begin position="401"/>
        <end position="410"/>
    </location>
</feature>
<evidence type="ECO:0000313" key="4">
    <source>
        <dbReference type="Proteomes" id="UP000006039"/>
    </source>
</evidence>
<dbReference type="OrthoDB" id="10600796at2759"/>
<dbReference type="eggNOG" id="ENOG502R6KD">
    <property type="taxonomic scope" value="Eukaryota"/>
</dbReference>
<gene>
    <name evidence="3" type="primary">20341171</name>
    <name evidence="2" type="ORF">GGTG_00713</name>
</gene>
<feature type="compositionally biased region" description="Basic and acidic residues" evidence="1">
    <location>
        <begin position="195"/>
        <end position="204"/>
    </location>
</feature>
<feature type="region of interest" description="Disordered" evidence="1">
    <location>
        <begin position="195"/>
        <end position="230"/>
    </location>
</feature>